<dbReference type="GO" id="GO:0007165">
    <property type="term" value="P:signal transduction"/>
    <property type="evidence" value="ECO:0007669"/>
    <property type="project" value="InterPro"/>
</dbReference>
<evidence type="ECO:0000256" key="3">
    <source>
        <dbReference type="ARBA" id="ARBA00022614"/>
    </source>
</evidence>
<evidence type="ECO:0000256" key="1">
    <source>
        <dbReference type="ARBA" id="ARBA00004167"/>
    </source>
</evidence>
<dbReference type="PRINTS" id="PR00019">
    <property type="entry name" value="LEURICHRPT"/>
</dbReference>
<feature type="domain" description="TIR" evidence="12">
    <location>
        <begin position="471"/>
        <end position="580"/>
    </location>
</feature>
<organism evidence="13 14">
    <name type="scientific">Mytilus edulis</name>
    <name type="common">Blue mussel</name>
    <dbReference type="NCBI Taxonomy" id="6550"/>
    <lineage>
        <taxon>Eukaryota</taxon>
        <taxon>Metazoa</taxon>
        <taxon>Spiralia</taxon>
        <taxon>Lophotrochozoa</taxon>
        <taxon>Mollusca</taxon>
        <taxon>Bivalvia</taxon>
        <taxon>Autobranchia</taxon>
        <taxon>Pteriomorphia</taxon>
        <taxon>Mytilida</taxon>
        <taxon>Mytiloidea</taxon>
        <taxon>Mytilidae</taxon>
        <taxon>Mytilinae</taxon>
        <taxon>Mytilus</taxon>
    </lineage>
</organism>
<dbReference type="GO" id="GO:0038023">
    <property type="term" value="F:signaling receptor activity"/>
    <property type="evidence" value="ECO:0007669"/>
    <property type="project" value="TreeGrafter"/>
</dbReference>
<dbReference type="InterPro" id="IPR001611">
    <property type="entry name" value="Leu-rich_rpt"/>
</dbReference>
<comment type="caution">
    <text evidence="13">The sequence shown here is derived from an EMBL/GenBank/DDBJ whole genome shotgun (WGS) entry which is preliminary data.</text>
</comment>
<keyword evidence="8 11" id="KW-0472">Membrane</keyword>
<dbReference type="InterPro" id="IPR035897">
    <property type="entry name" value="Toll_tir_struct_dom_sf"/>
</dbReference>
<evidence type="ECO:0000256" key="4">
    <source>
        <dbReference type="ARBA" id="ARBA00022692"/>
    </source>
</evidence>
<evidence type="ECO:0000313" key="13">
    <source>
        <dbReference type="EMBL" id="CAG2187014.1"/>
    </source>
</evidence>
<feature type="transmembrane region" description="Helical" evidence="11">
    <location>
        <begin position="418"/>
        <end position="442"/>
    </location>
</feature>
<keyword evidence="14" id="KW-1185">Reference proteome</keyword>
<dbReference type="SUPFAM" id="SSF52058">
    <property type="entry name" value="L domain-like"/>
    <property type="match status" value="1"/>
</dbReference>
<evidence type="ECO:0000313" key="14">
    <source>
        <dbReference type="Proteomes" id="UP000683360"/>
    </source>
</evidence>
<comment type="similarity">
    <text evidence="2">Belongs to the Toll-like receptor family.</text>
</comment>
<gene>
    <name evidence="13" type="ORF">MEDL_2514</name>
</gene>
<dbReference type="OrthoDB" id="1526598at2759"/>
<keyword evidence="4 11" id="KW-0812">Transmembrane</keyword>
<keyword evidence="9" id="KW-0675">Receptor</keyword>
<keyword evidence="5" id="KW-0732">Signal</keyword>
<dbReference type="Pfam" id="PF13855">
    <property type="entry name" value="LRR_8"/>
    <property type="match status" value="2"/>
</dbReference>
<dbReference type="InterPro" id="IPR000157">
    <property type="entry name" value="TIR_dom"/>
</dbReference>
<evidence type="ECO:0000259" key="12">
    <source>
        <dbReference type="PROSITE" id="PS50104"/>
    </source>
</evidence>
<comment type="subcellular location">
    <subcellularLocation>
        <location evidence="1">Membrane</location>
        <topology evidence="1">Single-pass membrane protein</topology>
    </subcellularLocation>
</comment>
<reference evidence="13" key="1">
    <citation type="submission" date="2021-03" db="EMBL/GenBank/DDBJ databases">
        <authorList>
            <person name="Bekaert M."/>
        </authorList>
    </citation>
    <scope>NUCLEOTIDE SEQUENCE</scope>
</reference>
<dbReference type="SMART" id="SM00255">
    <property type="entry name" value="TIR"/>
    <property type="match status" value="1"/>
</dbReference>
<dbReference type="PROSITE" id="PS50104">
    <property type="entry name" value="TIR"/>
    <property type="match status" value="1"/>
</dbReference>
<name>A0A8S3PTT4_MYTED</name>
<dbReference type="PANTHER" id="PTHR24365:SF541">
    <property type="entry name" value="PROTEIN TOLL-RELATED"/>
    <property type="match status" value="1"/>
</dbReference>
<dbReference type="Proteomes" id="UP000683360">
    <property type="component" value="Unassembled WGS sequence"/>
</dbReference>
<evidence type="ECO:0000256" key="10">
    <source>
        <dbReference type="ARBA" id="ARBA00023180"/>
    </source>
</evidence>
<evidence type="ECO:0000256" key="8">
    <source>
        <dbReference type="ARBA" id="ARBA00023136"/>
    </source>
</evidence>
<dbReference type="InterPro" id="IPR032675">
    <property type="entry name" value="LRR_dom_sf"/>
</dbReference>
<accession>A0A8S3PTT4</accession>
<evidence type="ECO:0000256" key="5">
    <source>
        <dbReference type="ARBA" id="ARBA00022729"/>
    </source>
</evidence>
<evidence type="ECO:0000256" key="9">
    <source>
        <dbReference type="ARBA" id="ARBA00023170"/>
    </source>
</evidence>
<dbReference type="PROSITE" id="PS51450">
    <property type="entry name" value="LRR"/>
    <property type="match status" value="1"/>
</dbReference>
<keyword evidence="3" id="KW-0433">Leucine-rich repeat</keyword>
<dbReference type="SMART" id="SM00369">
    <property type="entry name" value="LRR_TYP"/>
    <property type="match status" value="5"/>
</dbReference>
<dbReference type="Gene3D" id="3.80.10.10">
    <property type="entry name" value="Ribonuclease Inhibitor"/>
    <property type="match status" value="2"/>
</dbReference>
<dbReference type="Pfam" id="PF01582">
    <property type="entry name" value="TIR"/>
    <property type="match status" value="1"/>
</dbReference>
<feature type="transmembrane region" description="Helical" evidence="11">
    <location>
        <begin position="34"/>
        <end position="56"/>
    </location>
</feature>
<dbReference type="AlphaFoldDB" id="A0A8S3PTT4"/>
<evidence type="ECO:0000256" key="6">
    <source>
        <dbReference type="ARBA" id="ARBA00022737"/>
    </source>
</evidence>
<sequence>MISYNNSNIAVRCHAAFEQFGSKFNLFGFGRVKILPVIMINNIFLYMLFILTTLFVQTTSSLRCHFDRQCICYNIIEVQYVNCSKINITTIPTLPSTTNILNLNFNLIVLISNGSFHNLNHLLELDLSWNKLERLELGSFTGLVNLQKLTLEHNNLSLKWKSFPLGVFAPLKSLRHLKAKYNDRDGFLACKNVITNLKQLESVEIDIEESEDCPEMASGFSKLTNLKSFRTGYCDFTLFGPHTFKYMTYLQFVDISWCRISVVLASNRYSKQSAKRLEYIDLSFNVIHKLHFSIFDDHPKLKTINLSDNILSDISFDISTLRSLEMLNLSHNNIQAFSKEWMNDISNIARGSGLKIDLSKNDVQCGCNKLPFIQWMLENRHIFIGIETYRCNWMNNSVITIYPLRPIVLQLEKECASYTVLIACITSGIAFACVVLVGGLGYRYRWRLRYIYHMTRSKYKRYRPILDDGHYTFDAFISYSDEEQDFLFKDIIPNLEQKESLKLCIHQRDFLPGEDITQNITNAIHKSRKTVCIITRSFLDSYYCMFEFNMARMESIYSRGGQNIYFSYSLNRFVQVNCLW</sequence>
<dbReference type="PANTHER" id="PTHR24365">
    <property type="entry name" value="TOLL-LIKE RECEPTOR"/>
    <property type="match status" value="1"/>
</dbReference>
<evidence type="ECO:0000256" key="11">
    <source>
        <dbReference type="SAM" id="Phobius"/>
    </source>
</evidence>
<dbReference type="GO" id="GO:0005886">
    <property type="term" value="C:plasma membrane"/>
    <property type="evidence" value="ECO:0007669"/>
    <property type="project" value="TreeGrafter"/>
</dbReference>
<evidence type="ECO:0000256" key="7">
    <source>
        <dbReference type="ARBA" id="ARBA00022989"/>
    </source>
</evidence>
<protein>
    <submittedName>
        <fullName evidence="13">TLR13</fullName>
    </submittedName>
</protein>
<dbReference type="EMBL" id="CAJPWZ010000151">
    <property type="protein sequence ID" value="CAG2187014.1"/>
    <property type="molecule type" value="Genomic_DNA"/>
</dbReference>
<dbReference type="Gene3D" id="3.40.50.10140">
    <property type="entry name" value="Toll/interleukin-1 receptor homology (TIR) domain"/>
    <property type="match status" value="1"/>
</dbReference>
<keyword evidence="6" id="KW-0677">Repeat</keyword>
<evidence type="ECO:0000256" key="2">
    <source>
        <dbReference type="ARBA" id="ARBA00009634"/>
    </source>
</evidence>
<dbReference type="SUPFAM" id="SSF52200">
    <property type="entry name" value="Toll/Interleukin receptor TIR domain"/>
    <property type="match status" value="1"/>
</dbReference>
<dbReference type="InterPro" id="IPR003591">
    <property type="entry name" value="Leu-rich_rpt_typical-subtyp"/>
</dbReference>
<dbReference type="PRINTS" id="PR01537">
    <property type="entry name" value="INTRLKN1R1F"/>
</dbReference>
<keyword evidence="10" id="KW-0325">Glycoprotein</keyword>
<keyword evidence="7 11" id="KW-1133">Transmembrane helix</keyword>
<proteinExistence type="inferred from homology"/>